<proteinExistence type="predicted"/>
<gene>
    <name evidence="2" type="ORF">FOC72_04735</name>
</gene>
<sequence length="165" mass="18793">MKKINSEKELLNYLNVPSFRHVTKDKLLSFASILNNIDPEVAKQAIEQFPNFSENMKEIVQNYKEVIDKTILSNDNSQNNYIEICKSIIDSLKKELDKDNHSFEEKQYLIDKMCVLSDKIAAKDTENKIWLGKSNKSFQLIAAFAIFALATAIGTTISIGNDNKN</sequence>
<organism evidence="2 3">
    <name type="scientific">Streptococcus sanguinis</name>
    <dbReference type="NCBI Taxonomy" id="1305"/>
    <lineage>
        <taxon>Bacteria</taxon>
        <taxon>Bacillati</taxon>
        <taxon>Bacillota</taxon>
        <taxon>Bacilli</taxon>
        <taxon>Lactobacillales</taxon>
        <taxon>Streptococcaceae</taxon>
        <taxon>Streptococcus</taxon>
    </lineage>
</organism>
<dbReference type="EMBL" id="CP054570">
    <property type="protein sequence ID" value="QKQ43863.1"/>
    <property type="molecule type" value="Genomic_DNA"/>
</dbReference>
<dbReference type="AlphaFoldDB" id="A0A859EMH9"/>
<keyword evidence="1" id="KW-0812">Transmembrane</keyword>
<evidence type="ECO:0000256" key="1">
    <source>
        <dbReference type="SAM" id="Phobius"/>
    </source>
</evidence>
<keyword evidence="1" id="KW-1133">Transmembrane helix</keyword>
<dbReference type="RefSeq" id="WP_002895518.1">
    <property type="nucleotide sequence ID" value="NZ_CP054570.1"/>
</dbReference>
<protein>
    <submittedName>
        <fullName evidence="2">Uncharacterized protein</fullName>
    </submittedName>
</protein>
<evidence type="ECO:0000313" key="3">
    <source>
        <dbReference type="Proteomes" id="UP000509459"/>
    </source>
</evidence>
<evidence type="ECO:0000313" key="2">
    <source>
        <dbReference type="EMBL" id="QKQ43863.1"/>
    </source>
</evidence>
<name>A0A859EMH9_STRSA</name>
<feature type="transmembrane region" description="Helical" evidence="1">
    <location>
        <begin position="138"/>
        <end position="159"/>
    </location>
</feature>
<keyword evidence="1" id="KW-0472">Membrane</keyword>
<reference evidence="2 3" key="1">
    <citation type="submission" date="2020-05" db="EMBL/GenBank/DDBJ databases">
        <title>FDA dAtabase for Regulatory Grade micrObial Sequences (FDA-ARGOS): Supporting development and validation of Infectious Disease Dx tests.</title>
        <authorList>
            <person name="Bojja K."/>
            <person name="Kessler A."/>
            <person name="Tallon L."/>
            <person name="Sadzewicz L."/>
            <person name="Zhao X."/>
            <person name="Vavikolanu K."/>
            <person name="Mehta A."/>
            <person name="Aluvathingal J."/>
            <person name="Nadendla S."/>
            <person name="Myers T."/>
            <person name="Yan Y."/>
            <person name="Sichtig H."/>
        </authorList>
    </citation>
    <scope>NUCLEOTIDE SEQUENCE [LARGE SCALE GENOMIC DNA]</scope>
    <source>
        <strain evidence="2 3">FDAARGOS_770</strain>
    </source>
</reference>
<accession>A0A859EMH9</accession>
<dbReference type="Proteomes" id="UP000509459">
    <property type="component" value="Chromosome"/>
</dbReference>